<accession>A0A8A3P7H6</accession>
<evidence type="ECO:0000313" key="3">
    <source>
        <dbReference type="Proteomes" id="UP000672032"/>
    </source>
</evidence>
<evidence type="ECO:0000259" key="1">
    <source>
        <dbReference type="Pfam" id="PF00350"/>
    </source>
</evidence>
<proteinExistence type="predicted"/>
<dbReference type="AlphaFoldDB" id="A0A8A3P7H6"/>
<evidence type="ECO:0000313" key="2">
    <source>
        <dbReference type="EMBL" id="QSZ31936.1"/>
    </source>
</evidence>
<reference evidence="2" key="1">
    <citation type="submission" date="2020-10" db="EMBL/GenBank/DDBJ databases">
        <title>Genome Sequence of Monilinia vaccinii-corymbosi Sheds Light on Mummy Berry Disease Infection of Blueberry and Mating Type.</title>
        <authorList>
            <person name="Yow A.G."/>
            <person name="Zhang Y."/>
            <person name="Bansal K."/>
            <person name="Eacker S.M."/>
            <person name="Sullivan S."/>
            <person name="Liachko I."/>
            <person name="Cubeta M.A."/>
            <person name="Rollins J.A."/>
            <person name="Ashrafi H."/>
        </authorList>
    </citation>
    <scope>NUCLEOTIDE SEQUENCE</scope>
    <source>
        <strain evidence="2">RL-1</strain>
    </source>
</reference>
<dbReference type="InterPro" id="IPR027417">
    <property type="entry name" value="P-loop_NTPase"/>
</dbReference>
<dbReference type="Gene3D" id="3.40.50.300">
    <property type="entry name" value="P-loop containing nucleotide triphosphate hydrolases"/>
    <property type="match status" value="2"/>
</dbReference>
<gene>
    <name evidence="2" type="ORF">DSL72_001505</name>
</gene>
<dbReference type="EMBL" id="CP063406">
    <property type="protein sequence ID" value="QSZ31936.1"/>
    <property type="molecule type" value="Genomic_DNA"/>
</dbReference>
<dbReference type="PANTHER" id="PTHR36681">
    <property type="entry name" value="NUCLEAR GTPASE, GERMINAL CENTER-ASSOCIATED, TANDEM DUPLICATE 3"/>
    <property type="match status" value="1"/>
</dbReference>
<organism evidence="2 3">
    <name type="scientific">Monilinia vaccinii-corymbosi</name>
    <dbReference type="NCBI Taxonomy" id="61207"/>
    <lineage>
        <taxon>Eukaryota</taxon>
        <taxon>Fungi</taxon>
        <taxon>Dikarya</taxon>
        <taxon>Ascomycota</taxon>
        <taxon>Pezizomycotina</taxon>
        <taxon>Leotiomycetes</taxon>
        <taxon>Helotiales</taxon>
        <taxon>Sclerotiniaceae</taxon>
        <taxon>Monilinia</taxon>
    </lineage>
</organism>
<protein>
    <recommendedName>
        <fullName evidence="1">Dynamin N-terminal domain-containing protein</fullName>
    </recommendedName>
</protein>
<dbReference type="Pfam" id="PF00350">
    <property type="entry name" value="Dynamin_N"/>
    <property type="match status" value="1"/>
</dbReference>
<dbReference type="OrthoDB" id="3598281at2759"/>
<dbReference type="Proteomes" id="UP000672032">
    <property type="component" value="Chromosome 2"/>
</dbReference>
<dbReference type="SUPFAM" id="SSF52540">
    <property type="entry name" value="P-loop containing nucleoside triphosphate hydrolases"/>
    <property type="match status" value="1"/>
</dbReference>
<keyword evidence="3" id="KW-1185">Reference proteome</keyword>
<dbReference type="InterPro" id="IPR045063">
    <property type="entry name" value="Dynamin_N"/>
</dbReference>
<dbReference type="PANTHER" id="PTHR36681:SF3">
    <property type="entry name" value="NUCLEAR GTPASE, GERMINAL CENTER-ASSOCIATED, TANDEM DUPLICATE 3"/>
    <property type="match status" value="1"/>
</dbReference>
<feature type="domain" description="Dynamin N-terminal" evidence="1">
    <location>
        <begin position="114"/>
        <end position="340"/>
    </location>
</feature>
<sequence length="681" mass="76956">MSLTFPSTSRLQNLRNYPYSLLSLLSRYGVFDMAMRAVESLTKISAEVDYDDNTISKTIQMLRKENSVEDGSVFLKEVSKILRQHTKLFPEFQQWIEETDEILAQTERPRVLIGLLGITGCGKSSLINALLDEEIIVPVNAMRACTSVAIEISWNSTDDSKQLYRAEIEFISTDEWKAEIDILLSDLASAASGGKISTKSAEARSAWAKISAVYSQVEVSRLSGVTAETLLLENDLSSILGSTKKVCAENAKAFSAAVNIYIDNNNKLSNTETMAYWPLVRCVRLYVKAKVLRHGLVLVDLPGLGDSNPGRKQVAEKYLRRLSYIWIVADIVRAVDDQIAKELLGTSFRRQLLMDGKYDNDYVTFVLSKTDIMSTDEVIDSLELAEDTLKSHLERERLVRAEIRDTQKSISVAMATVRGLDDQIRELDEQFTAMKPTNNAKKRGRKRKLDEDCVKTPDESLKEHPEWTALVLREKTQEKTKLTRDKTKEKDVIKDLKGTLSERKATQKSIENEIKNICTQARNDYTKDQTRIALDVSTQNKLNIFCVSSKGYQRLCGRFKRDPIPKAFPTLRETFIPDLQDYAECSTVRVRMKIADEFLNGVKLLKMTMKSWAENGMPISLTSSKKDELEKMLGRHLEKFNISYLKASGAVMAELRNHMNSDILPVIKTSVKASVEGSEET</sequence>
<name>A0A8A3P7H6_9HELO</name>